<feature type="compositionally biased region" description="Acidic residues" evidence="1">
    <location>
        <begin position="81"/>
        <end position="93"/>
    </location>
</feature>
<feature type="region of interest" description="Disordered" evidence="1">
    <location>
        <begin position="197"/>
        <end position="236"/>
    </location>
</feature>
<dbReference type="GO" id="GO:0043066">
    <property type="term" value="P:negative regulation of apoptotic process"/>
    <property type="evidence" value="ECO:0007669"/>
    <property type="project" value="TreeGrafter"/>
</dbReference>
<dbReference type="GO" id="GO:0005829">
    <property type="term" value="C:cytosol"/>
    <property type="evidence" value="ECO:0007669"/>
    <property type="project" value="TreeGrafter"/>
</dbReference>
<dbReference type="PANTHER" id="PTHR46745:SF1">
    <property type="entry name" value="TSC22 DOMAIN FAMILY PROTEIN 1"/>
    <property type="match status" value="1"/>
</dbReference>
<gene>
    <name evidence="2" type="ORF">NP493_446g03033</name>
</gene>
<dbReference type="AlphaFoldDB" id="A0AAD9KZC8"/>
<organism evidence="2 3">
    <name type="scientific">Ridgeia piscesae</name>
    <name type="common">Tubeworm</name>
    <dbReference type="NCBI Taxonomy" id="27915"/>
    <lineage>
        <taxon>Eukaryota</taxon>
        <taxon>Metazoa</taxon>
        <taxon>Spiralia</taxon>
        <taxon>Lophotrochozoa</taxon>
        <taxon>Annelida</taxon>
        <taxon>Polychaeta</taxon>
        <taxon>Sedentaria</taxon>
        <taxon>Canalipalpata</taxon>
        <taxon>Sabellida</taxon>
        <taxon>Siboglinidae</taxon>
        <taxon>Ridgeia</taxon>
    </lineage>
</organism>
<name>A0AAD9KZC8_RIDPI</name>
<evidence type="ECO:0000313" key="3">
    <source>
        <dbReference type="Proteomes" id="UP001209878"/>
    </source>
</evidence>
<dbReference type="GO" id="GO:0008284">
    <property type="term" value="P:positive regulation of cell population proliferation"/>
    <property type="evidence" value="ECO:0007669"/>
    <property type="project" value="TreeGrafter"/>
</dbReference>
<proteinExistence type="predicted"/>
<feature type="region of interest" description="Disordered" evidence="1">
    <location>
        <begin position="71"/>
        <end position="93"/>
    </location>
</feature>
<reference evidence="2" key="1">
    <citation type="journal article" date="2023" name="Mol. Biol. Evol.">
        <title>Third-Generation Sequencing Reveals the Adaptive Role of the Epigenome in Three Deep-Sea Polychaetes.</title>
        <authorList>
            <person name="Perez M."/>
            <person name="Aroh O."/>
            <person name="Sun Y."/>
            <person name="Lan Y."/>
            <person name="Juniper S.K."/>
            <person name="Young C.R."/>
            <person name="Angers B."/>
            <person name="Qian P.Y."/>
        </authorList>
    </citation>
    <scope>NUCLEOTIDE SEQUENCE</scope>
    <source>
        <strain evidence="2">R07B-5</strain>
    </source>
</reference>
<feature type="region of interest" description="Disordered" evidence="1">
    <location>
        <begin position="1"/>
        <end position="20"/>
    </location>
</feature>
<dbReference type="PANTHER" id="PTHR46745">
    <property type="entry name" value="TSC22 DOMAIN FAMILY PROTEIN 1"/>
    <property type="match status" value="1"/>
</dbReference>
<keyword evidence="3" id="KW-1185">Reference proteome</keyword>
<dbReference type="GO" id="GO:0005634">
    <property type="term" value="C:nucleus"/>
    <property type="evidence" value="ECO:0007669"/>
    <property type="project" value="TreeGrafter"/>
</dbReference>
<dbReference type="Proteomes" id="UP001209878">
    <property type="component" value="Unassembled WGS sequence"/>
</dbReference>
<feature type="compositionally biased region" description="Low complexity" evidence="1">
    <location>
        <begin position="215"/>
        <end position="231"/>
    </location>
</feature>
<feature type="compositionally biased region" description="Basic and acidic residues" evidence="1">
    <location>
        <begin position="204"/>
        <end position="214"/>
    </location>
</feature>
<protein>
    <submittedName>
        <fullName evidence="2">Uncharacterized protein</fullName>
    </submittedName>
</protein>
<accession>A0AAD9KZC8</accession>
<dbReference type="EMBL" id="JAODUO010000446">
    <property type="protein sequence ID" value="KAK2180372.1"/>
    <property type="molecule type" value="Genomic_DNA"/>
</dbReference>
<comment type="caution">
    <text evidence="2">The sequence shown here is derived from an EMBL/GenBank/DDBJ whole genome shotgun (WGS) entry which is preliminary data.</text>
</comment>
<evidence type="ECO:0000313" key="2">
    <source>
        <dbReference type="EMBL" id="KAK2180372.1"/>
    </source>
</evidence>
<sequence length="587" mass="63857">MAENTSSYNDTAGAGIRAVNHRSAELGRHEMMRENEYEPQYSKAIQKIKSAEIAGPRKRSSSFQITRVVAKSGVLDHTNEDGDSLDDLDETNTEDLSSDFQDISKNTDLCDQSGSMDDPAVVPYTKPDDPVGNNFVDEASTMQMKGAGVSSITSPVQTPPVEHVKDKTVDIQSRFKVVKIESKDPFKRGRWKCLDFLDPPASDRPIEKPDKPLDDVNVSGNSSTSSSVHYTSDVDDPGKLQLSGNLAYVDGHQIVEPQPVHPSMGGCDIQMGGSEHAGPNNTNLIQGGPSRVTVTGGVHNGVSSTMVDVVGGHAAQTQMSNLTDRQNIIPLGTNISGQTMVDSQMYQQQPDPQMYQQQHDTQMYQQQPDAQMYQQQPDAQMYQQPSESQMYQQQSDAQMYQQQSDAQMYQQQSDAQMYQQQHDTQIYQQQPNAGAGIAGSGQPIVNQLTSSLSQTQIASQSQQSNVAAMHDAGSTPPCAAASEPQNMNDMVDFGGPPQSIVTHANTPVTTTAADVIHTDYVLATDPASYRPVLDDVASAMPTGTVDDAASRMLSSDRHKTTDAILRPPLLEMMAMDTFGTNGKEDER</sequence>
<feature type="compositionally biased region" description="Polar residues" evidence="1">
    <location>
        <begin position="1"/>
        <end position="10"/>
    </location>
</feature>
<evidence type="ECO:0000256" key="1">
    <source>
        <dbReference type="SAM" id="MobiDB-lite"/>
    </source>
</evidence>